<gene>
    <name evidence="1" type="ORF">DERYTH_LOCUS16152</name>
</gene>
<comment type="caution">
    <text evidence="1">The sequence shown here is derived from an EMBL/GenBank/DDBJ whole genome shotgun (WGS) entry which is preliminary data.</text>
</comment>
<evidence type="ECO:0000313" key="2">
    <source>
        <dbReference type="Proteomes" id="UP000789405"/>
    </source>
</evidence>
<evidence type="ECO:0000313" key="1">
    <source>
        <dbReference type="EMBL" id="CAG8742735.1"/>
    </source>
</evidence>
<accession>A0A9N9ILU0</accession>
<proteinExistence type="predicted"/>
<name>A0A9N9ILU0_9GLOM</name>
<dbReference type="EMBL" id="CAJVPY010013800">
    <property type="protein sequence ID" value="CAG8742735.1"/>
    <property type="molecule type" value="Genomic_DNA"/>
</dbReference>
<sequence>MLRVILIRIPDSKFATKIENFPILNFDVDTYQDQNSKNENEDYDLNNAMEEITSSEFDEEVEEIILDQT</sequence>
<protein>
    <submittedName>
        <fullName evidence="1">1232_t:CDS:1</fullName>
    </submittedName>
</protein>
<dbReference type="Proteomes" id="UP000789405">
    <property type="component" value="Unassembled WGS sequence"/>
</dbReference>
<organism evidence="1 2">
    <name type="scientific">Dentiscutata erythropus</name>
    <dbReference type="NCBI Taxonomy" id="1348616"/>
    <lineage>
        <taxon>Eukaryota</taxon>
        <taxon>Fungi</taxon>
        <taxon>Fungi incertae sedis</taxon>
        <taxon>Mucoromycota</taxon>
        <taxon>Glomeromycotina</taxon>
        <taxon>Glomeromycetes</taxon>
        <taxon>Diversisporales</taxon>
        <taxon>Gigasporaceae</taxon>
        <taxon>Dentiscutata</taxon>
    </lineage>
</organism>
<dbReference type="OrthoDB" id="2471195at2759"/>
<dbReference type="AlphaFoldDB" id="A0A9N9ILU0"/>
<reference evidence="1" key="1">
    <citation type="submission" date="2021-06" db="EMBL/GenBank/DDBJ databases">
        <authorList>
            <person name="Kallberg Y."/>
            <person name="Tangrot J."/>
            <person name="Rosling A."/>
        </authorList>
    </citation>
    <scope>NUCLEOTIDE SEQUENCE</scope>
    <source>
        <strain evidence="1">MA453B</strain>
    </source>
</reference>
<keyword evidence="2" id="KW-1185">Reference proteome</keyword>
<feature type="non-terminal residue" evidence="1">
    <location>
        <position position="1"/>
    </location>
</feature>